<feature type="region of interest" description="Disordered" evidence="1">
    <location>
        <begin position="1"/>
        <end position="58"/>
    </location>
</feature>
<dbReference type="EMBL" id="CAJVCH010003826">
    <property type="protein sequence ID" value="CAG7650447.1"/>
    <property type="molecule type" value="Genomic_DNA"/>
</dbReference>
<evidence type="ECO:0000256" key="1">
    <source>
        <dbReference type="SAM" id="MobiDB-lite"/>
    </source>
</evidence>
<comment type="caution">
    <text evidence="2">The sequence shown here is derived from an EMBL/GenBank/DDBJ whole genome shotgun (WGS) entry which is preliminary data.</text>
</comment>
<gene>
    <name evidence="2" type="ORF">AFUS01_LOCUS723</name>
</gene>
<accession>A0A8J2NQM5</accession>
<protein>
    <submittedName>
        <fullName evidence="2">Uncharacterized protein</fullName>
    </submittedName>
</protein>
<evidence type="ECO:0000313" key="2">
    <source>
        <dbReference type="EMBL" id="CAG7650447.1"/>
    </source>
</evidence>
<organism evidence="2 3">
    <name type="scientific">Allacma fusca</name>
    <dbReference type="NCBI Taxonomy" id="39272"/>
    <lineage>
        <taxon>Eukaryota</taxon>
        <taxon>Metazoa</taxon>
        <taxon>Ecdysozoa</taxon>
        <taxon>Arthropoda</taxon>
        <taxon>Hexapoda</taxon>
        <taxon>Collembola</taxon>
        <taxon>Symphypleona</taxon>
        <taxon>Sminthuridae</taxon>
        <taxon>Allacma</taxon>
    </lineage>
</organism>
<feature type="compositionally biased region" description="Acidic residues" evidence="1">
    <location>
        <begin position="35"/>
        <end position="55"/>
    </location>
</feature>
<evidence type="ECO:0000313" key="3">
    <source>
        <dbReference type="Proteomes" id="UP000708208"/>
    </source>
</evidence>
<dbReference type="Proteomes" id="UP000708208">
    <property type="component" value="Unassembled WGS sequence"/>
</dbReference>
<name>A0A8J2NQM5_9HEXA</name>
<dbReference type="AlphaFoldDB" id="A0A8J2NQM5"/>
<keyword evidence="3" id="KW-1185">Reference proteome</keyword>
<sequence>MEQPLTDAEWNKVSSGVSTDEYLNADEQVVTYDESMGDENPEEESESEDDEDDPEVDRNLITTRKALQYIEELKTWYLSQDQELPDFWPTISSVEGFITKQNVASLNHSAIPDFFRPSSST</sequence>
<proteinExistence type="predicted"/>
<reference evidence="2" key="1">
    <citation type="submission" date="2021-06" db="EMBL/GenBank/DDBJ databases">
        <authorList>
            <person name="Hodson N. C."/>
            <person name="Mongue J. A."/>
            <person name="Jaron S. K."/>
        </authorList>
    </citation>
    <scope>NUCLEOTIDE SEQUENCE</scope>
</reference>